<comment type="caution">
    <text evidence="2">The sequence shown here is derived from an EMBL/GenBank/DDBJ whole genome shotgun (WGS) entry which is preliminary data.</text>
</comment>
<protein>
    <submittedName>
        <fullName evidence="2">Uncharacterized protein</fullName>
    </submittedName>
</protein>
<proteinExistence type="predicted"/>
<dbReference type="AlphaFoldDB" id="A0A9P8AXD0"/>
<accession>A0A9P8AXD0</accession>
<organism evidence="2 3">
    <name type="scientific">Guyanagaster necrorhizus</name>
    <dbReference type="NCBI Taxonomy" id="856835"/>
    <lineage>
        <taxon>Eukaryota</taxon>
        <taxon>Fungi</taxon>
        <taxon>Dikarya</taxon>
        <taxon>Basidiomycota</taxon>
        <taxon>Agaricomycotina</taxon>
        <taxon>Agaricomycetes</taxon>
        <taxon>Agaricomycetidae</taxon>
        <taxon>Agaricales</taxon>
        <taxon>Marasmiineae</taxon>
        <taxon>Physalacriaceae</taxon>
        <taxon>Guyanagaster</taxon>
    </lineage>
</organism>
<dbReference type="RefSeq" id="XP_043043312.1">
    <property type="nucleotide sequence ID" value="XM_043181583.1"/>
</dbReference>
<keyword evidence="1" id="KW-0472">Membrane</keyword>
<feature type="transmembrane region" description="Helical" evidence="1">
    <location>
        <begin position="20"/>
        <end position="39"/>
    </location>
</feature>
<name>A0A9P8AXD0_9AGAR</name>
<evidence type="ECO:0000313" key="2">
    <source>
        <dbReference type="EMBL" id="KAG7449812.1"/>
    </source>
</evidence>
<keyword evidence="1" id="KW-0812">Transmembrane</keyword>
<gene>
    <name evidence="2" type="ORF">BT62DRAFT_608268</name>
</gene>
<evidence type="ECO:0000313" key="3">
    <source>
        <dbReference type="Proteomes" id="UP000812287"/>
    </source>
</evidence>
<reference evidence="2" key="1">
    <citation type="submission" date="2020-11" db="EMBL/GenBank/DDBJ databases">
        <title>Adaptations for nitrogen fixation in a non-lichenized fungal sporocarp promotes dispersal by wood-feeding termites.</title>
        <authorList>
            <consortium name="DOE Joint Genome Institute"/>
            <person name="Koch R.A."/>
            <person name="Yoon G."/>
            <person name="Arayal U."/>
            <person name="Lail K."/>
            <person name="Amirebrahimi M."/>
            <person name="Labutti K."/>
            <person name="Lipzen A."/>
            <person name="Riley R."/>
            <person name="Barry K."/>
            <person name="Henrissat B."/>
            <person name="Grigoriev I.V."/>
            <person name="Herr J.R."/>
            <person name="Aime M.C."/>
        </authorList>
    </citation>
    <scope>NUCLEOTIDE SEQUENCE</scope>
    <source>
        <strain evidence="2">MCA 3950</strain>
    </source>
</reference>
<keyword evidence="3" id="KW-1185">Reference proteome</keyword>
<dbReference type="GeneID" id="66103879"/>
<evidence type="ECO:0000256" key="1">
    <source>
        <dbReference type="SAM" id="Phobius"/>
    </source>
</evidence>
<dbReference type="Proteomes" id="UP000812287">
    <property type="component" value="Unassembled WGS sequence"/>
</dbReference>
<dbReference type="EMBL" id="MU250527">
    <property type="protein sequence ID" value="KAG7449812.1"/>
    <property type="molecule type" value="Genomic_DNA"/>
</dbReference>
<keyword evidence="1" id="KW-1133">Transmembrane helix</keyword>
<sequence>MQCLVWDWFVLLPHTTAVCILPLYSSIIIIYPFITTLLLQVHLAPSLWNFSSPMASFHRVLASGSKADRLSGPIRLDQSASNLAVVISTLARARILPKTISYLVFF</sequence>